<dbReference type="RefSeq" id="XP_026758618.2">
    <property type="nucleotide sequence ID" value="XM_026902817.2"/>
</dbReference>
<dbReference type="InParanoid" id="A0A6J1WSC5"/>
<dbReference type="GeneID" id="113518057"/>
<gene>
    <name evidence="3" type="primary">LOC113518057</name>
</gene>
<name>A0A6J1WSC5_GALME</name>
<evidence type="ECO:0000256" key="1">
    <source>
        <dbReference type="SAM" id="SignalP"/>
    </source>
</evidence>
<feature type="signal peptide" evidence="1">
    <location>
        <begin position="1"/>
        <end position="19"/>
    </location>
</feature>
<proteinExistence type="predicted"/>
<feature type="chain" id="PRO_5045784192" evidence="1">
    <location>
        <begin position="20"/>
        <end position="189"/>
    </location>
</feature>
<keyword evidence="1" id="KW-0732">Signal</keyword>
<evidence type="ECO:0000313" key="3">
    <source>
        <dbReference type="RefSeq" id="XP_026758618.2"/>
    </source>
</evidence>
<accession>A0A6J1WSC5</accession>
<protein>
    <submittedName>
        <fullName evidence="3">Uncharacterized protein LOC113518057</fullName>
    </submittedName>
</protein>
<evidence type="ECO:0000313" key="2">
    <source>
        <dbReference type="Proteomes" id="UP001652740"/>
    </source>
</evidence>
<sequence>MRIFSQAVLLITAVVVTAAWTIEHKPKIKRQEAFKPFNTNSGLTGVASIAGVTSRNGRVSSLSGIKLFPSVNQEIVGNGDARQFFYPLTVSKESDGKFASNSIQVYPGSVIVSAKSGYGPNVKSWPAKLDLPFDGDIFLQPDLDVFSTARNLDTWFPKNIFRPIVPPTIDNFRNNWLYPTYNPFVNIWR</sequence>
<reference evidence="3" key="1">
    <citation type="submission" date="2025-08" db="UniProtKB">
        <authorList>
            <consortium name="RefSeq"/>
        </authorList>
    </citation>
    <scope>IDENTIFICATION</scope>
    <source>
        <tissue evidence="3">Whole larvae</tissue>
    </source>
</reference>
<organism evidence="2 3">
    <name type="scientific">Galleria mellonella</name>
    <name type="common">Greater wax moth</name>
    <dbReference type="NCBI Taxonomy" id="7137"/>
    <lineage>
        <taxon>Eukaryota</taxon>
        <taxon>Metazoa</taxon>
        <taxon>Ecdysozoa</taxon>
        <taxon>Arthropoda</taxon>
        <taxon>Hexapoda</taxon>
        <taxon>Insecta</taxon>
        <taxon>Pterygota</taxon>
        <taxon>Neoptera</taxon>
        <taxon>Endopterygota</taxon>
        <taxon>Lepidoptera</taxon>
        <taxon>Glossata</taxon>
        <taxon>Ditrysia</taxon>
        <taxon>Pyraloidea</taxon>
        <taxon>Pyralidae</taxon>
        <taxon>Galleriinae</taxon>
        <taxon>Galleria</taxon>
    </lineage>
</organism>
<keyword evidence="2" id="KW-1185">Reference proteome</keyword>
<dbReference type="AlphaFoldDB" id="A0A6J1WSC5"/>
<dbReference type="Proteomes" id="UP001652740">
    <property type="component" value="Unplaced"/>
</dbReference>
<dbReference type="KEGG" id="gmw:113518057"/>